<dbReference type="Proteomes" id="UP000311713">
    <property type="component" value="Unassembled WGS sequence"/>
</dbReference>
<dbReference type="Gene3D" id="3.40.1580.10">
    <property type="entry name" value="SMI1/KNR4-like"/>
    <property type="match status" value="1"/>
</dbReference>
<dbReference type="EMBL" id="VDGT01000008">
    <property type="protein sequence ID" value="TNM30278.1"/>
    <property type="molecule type" value="Genomic_DNA"/>
</dbReference>
<comment type="caution">
    <text evidence="2">The sequence shown here is derived from an EMBL/GenBank/DDBJ whole genome shotgun (WGS) entry which is preliminary data.</text>
</comment>
<dbReference type="InterPro" id="IPR018958">
    <property type="entry name" value="Knr4/Smi1-like_dom"/>
</dbReference>
<accession>A0A5C4V3G5</accession>
<gene>
    <name evidence="2" type="ORF">FH715_13090</name>
</gene>
<evidence type="ECO:0000313" key="3">
    <source>
        <dbReference type="Proteomes" id="UP000311713"/>
    </source>
</evidence>
<reference evidence="2 3" key="1">
    <citation type="submission" date="2019-06" db="EMBL/GenBank/DDBJ databases">
        <title>Draft genome of Streptomyces sedi sp. JCM16909.</title>
        <authorList>
            <person name="Klykleung N."/>
            <person name="Tanasupawat S."/>
            <person name="Kudo T."/>
            <person name="Yuki M."/>
            <person name="Ohkuma M."/>
        </authorList>
    </citation>
    <scope>NUCLEOTIDE SEQUENCE [LARGE SCALE GENOMIC DNA]</scope>
    <source>
        <strain evidence="2 3">JCM 16909</strain>
    </source>
</reference>
<organism evidence="2 3">
    <name type="scientific">Streptomyces sedi</name>
    <dbReference type="NCBI Taxonomy" id="555059"/>
    <lineage>
        <taxon>Bacteria</taxon>
        <taxon>Bacillati</taxon>
        <taxon>Actinomycetota</taxon>
        <taxon>Actinomycetes</taxon>
        <taxon>Kitasatosporales</taxon>
        <taxon>Streptomycetaceae</taxon>
        <taxon>Streptomyces</taxon>
    </lineage>
</organism>
<dbReference type="InterPro" id="IPR037883">
    <property type="entry name" value="Knr4/Smi1-like_sf"/>
</dbReference>
<sequence length="194" mass="21382">MPPGPLSGESGRHVRLRRDGATVSVREELVRLVPPPEGVSLGVDWPALEEELGSPLPSDYKWLVERYGPGSFDNFLHVLQPTSPFPPIRLMSSADRAAEILDQLREKEDIPFATEELLPVAKTDNGDTVYWVTRPEDDPDSWTLTGNAARNRKWPVFDGGIVAFLAATLSGAHRMEIFPNGFPTESPVFVPLPG</sequence>
<dbReference type="SUPFAM" id="SSF160631">
    <property type="entry name" value="SMI1/KNR4-like"/>
    <property type="match status" value="1"/>
</dbReference>
<name>A0A5C4V3G5_9ACTN</name>
<evidence type="ECO:0000259" key="1">
    <source>
        <dbReference type="Pfam" id="PF09346"/>
    </source>
</evidence>
<proteinExistence type="predicted"/>
<protein>
    <submittedName>
        <fullName evidence="2">SMI1/KNR4 family protein</fullName>
    </submittedName>
</protein>
<dbReference type="Pfam" id="PF09346">
    <property type="entry name" value="SMI1_KNR4"/>
    <property type="match status" value="1"/>
</dbReference>
<dbReference type="OrthoDB" id="5572373at2"/>
<evidence type="ECO:0000313" key="2">
    <source>
        <dbReference type="EMBL" id="TNM30278.1"/>
    </source>
</evidence>
<dbReference type="AlphaFoldDB" id="A0A5C4V3G5"/>
<keyword evidence="3" id="KW-1185">Reference proteome</keyword>
<feature type="domain" description="Knr4/Smi1-like" evidence="1">
    <location>
        <begin position="47"/>
        <end position="150"/>
    </location>
</feature>